<keyword evidence="1" id="KW-0535">Nitrogen fixation</keyword>
<sequence>MNLIAVTSQNARTLTAHAGRCRRFYLFDGQDGTPQGSVELTREEVLHETDPGPGHPLAPVRVLISAGMRQGLQRRLETAGIRVYLSAATAPEEAVREYLGGVPSLSASGTDCSCSCDHSIEEN</sequence>
<gene>
    <name evidence="3" type="ORF">ACFOJE_08080</name>
</gene>
<accession>A0ABV7AT17</accession>
<dbReference type="RefSeq" id="WP_377813794.1">
    <property type="nucleotide sequence ID" value="NZ_JBHRSJ010000012.1"/>
</dbReference>
<dbReference type="Gene3D" id="3.30.420.130">
    <property type="entry name" value="Dinitrogenase iron-molybdenum cofactor biosynthesis domain"/>
    <property type="match status" value="1"/>
</dbReference>
<evidence type="ECO:0000259" key="2">
    <source>
        <dbReference type="Pfam" id="PF02579"/>
    </source>
</evidence>
<dbReference type="Proteomes" id="UP001595457">
    <property type="component" value="Unassembled WGS sequence"/>
</dbReference>
<dbReference type="EMBL" id="JBHRSJ010000012">
    <property type="protein sequence ID" value="MFC2972168.1"/>
    <property type="molecule type" value="Genomic_DNA"/>
</dbReference>
<dbReference type="InterPro" id="IPR036105">
    <property type="entry name" value="DiNase_FeMo-co_biosyn_sf"/>
</dbReference>
<reference evidence="4" key="1">
    <citation type="journal article" date="2019" name="Int. J. Syst. Evol. Microbiol.">
        <title>The Global Catalogue of Microorganisms (GCM) 10K type strain sequencing project: providing services to taxonomists for standard genome sequencing and annotation.</title>
        <authorList>
            <consortium name="The Broad Institute Genomics Platform"/>
            <consortium name="The Broad Institute Genome Sequencing Center for Infectious Disease"/>
            <person name="Wu L."/>
            <person name="Ma J."/>
        </authorList>
    </citation>
    <scope>NUCLEOTIDE SEQUENCE [LARGE SCALE GENOMIC DNA]</scope>
    <source>
        <strain evidence="4">KCTC 62195</strain>
    </source>
</reference>
<protein>
    <submittedName>
        <fullName evidence="3">NifB/NifX family molybdenum-iron cluster-binding protein</fullName>
    </submittedName>
</protein>
<dbReference type="InterPro" id="IPR003731">
    <property type="entry name" value="Di-Nase_FeMo-co_biosynth"/>
</dbReference>
<evidence type="ECO:0000313" key="4">
    <source>
        <dbReference type="Proteomes" id="UP001595457"/>
    </source>
</evidence>
<dbReference type="Pfam" id="PF02579">
    <property type="entry name" value="Nitro_FeMo-Co"/>
    <property type="match status" value="1"/>
</dbReference>
<proteinExistence type="predicted"/>
<feature type="domain" description="Dinitrogenase iron-molybdenum cofactor biosynthesis" evidence="2">
    <location>
        <begin position="13"/>
        <end position="99"/>
    </location>
</feature>
<dbReference type="SUPFAM" id="SSF53146">
    <property type="entry name" value="Nitrogenase accessory factor-like"/>
    <property type="match status" value="1"/>
</dbReference>
<evidence type="ECO:0000313" key="3">
    <source>
        <dbReference type="EMBL" id="MFC2972168.1"/>
    </source>
</evidence>
<organism evidence="3 4">
    <name type="scientific">Azotobacter bryophylli</name>
    <dbReference type="NCBI Taxonomy" id="1986537"/>
    <lineage>
        <taxon>Bacteria</taxon>
        <taxon>Pseudomonadati</taxon>
        <taxon>Pseudomonadota</taxon>
        <taxon>Gammaproteobacteria</taxon>
        <taxon>Pseudomonadales</taxon>
        <taxon>Pseudomonadaceae</taxon>
        <taxon>Azotobacter</taxon>
    </lineage>
</organism>
<name>A0ABV7AT17_9GAMM</name>
<evidence type="ECO:0000256" key="1">
    <source>
        <dbReference type="ARBA" id="ARBA00023231"/>
    </source>
</evidence>
<comment type="caution">
    <text evidence="3">The sequence shown here is derived from an EMBL/GenBank/DDBJ whole genome shotgun (WGS) entry which is preliminary data.</text>
</comment>
<keyword evidence="4" id="KW-1185">Reference proteome</keyword>